<evidence type="ECO:0000313" key="5">
    <source>
        <dbReference type="Ensembl" id="ENSGEVP00005028308.1"/>
    </source>
</evidence>
<dbReference type="AlphaFoldDB" id="A0A8C4YQ80"/>
<evidence type="ECO:0000256" key="3">
    <source>
        <dbReference type="ARBA" id="ARBA00022825"/>
    </source>
</evidence>
<dbReference type="Ensembl" id="ENSGEVT00005029761.1">
    <property type="protein sequence ID" value="ENSGEVP00005028308.1"/>
    <property type="gene ID" value="ENSGEVG00005019919.1"/>
</dbReference>
<dbReference type="GO" id="GO:0005615">
    <property type="term" value="C:extracellular space"/>
    <property type="evidence" value="ECO:0007669"/>
    <property type="project" value="TreeGrafter"/>
</dbReference>
<keyword evidence="2" id="KW-0378">Hydrolase</keyword>
<proteinExistence type="predicted"/>
<keyword evidence="1" id="KW-0645">Protease</keyword>
<evidence type="ECO:0000256" key="2">
    <source>
        <dbReference type="ARBA" id="ARBA00022801"/>
    </source>
</evidence>
<gene>
    <name evidence="5" type="primary">LOC115640548</name>
</gene>
<dbReference type="GeneTree" id="ENSGT01050000244883"/>
<dbReference type="InterPro" id="IPR043504">
    <property type="entry name" value="Peptidase_S1_PA_chymotrypsin"/>
</dbReference>
<reference evidence="5" key="1">
    <citation type="submission" date="2025-08" db="UniProtKB">
        <authorList>
            <consortium name="Ensembl"/>
        </authorList>
    </citation>
    <scope>IDENTIFICATION</scope>
</reference>
<dbReference type="SUPFAM" id="SSF50494">
    <property type="entry name" value="Trypsin-like serine proteases"/>
    <property type="match status" value="1"/>
</dbReference>
<dbReference type="InterPro" id="IPR009003">
    <property type="entry name" value="Peptidase_S1_PA"/>
</dbReference>
<reference evidence="5" key="2">
    <citation type="submission" date="2025-09" db="UniProtKB">
        <authorList>
            <consortium name="Ensembl"/>
        </authorList>
    </citation>
    <scope>IDENTIFICATION</scope>
</reference>
<dbReference type="PROSITE" id="PS50240">
    <property type="entry name" value="TRYPSIN_DOM"/>
    <property type="match status" value="1"/>
</dbReference>
<dbReference type="InterPro" id="IPR050127">
    <property type="entry name" value="Serine_Proteases_S1"/>
</dbReference>
<sequence>MSTEGKTRDNGLNLQQGRFRVDIRKNFSTFRIVKLWNHCCLPLSIADSVSEGDRIIGGRNCRNGSRPYQVALLRNGHIYCGGSLIDPKWVLTAAHWLFPSVLRCADIYSISQARCQTTYGGIITENMFCAGVEKGGIDSCQVKGHPGEQGRCGSTLSLQGDSGGPLVCNGQLQGVVSWGMSVCAQPGRPGVYANVCKAAEWVRKTIERKCIGSD</sequence>
<evidence type="ECO:0000256" key="1">
    <source>
        <dbReference type="ARBA" id="ARBA00022670"/>
    </source>
</evidence>
<feature type="domain" description="Peptidase S1" evidence="4">
    <location>
        <begin position="12"/>
        <end position="207"/>
    </location>
</feature>
<dbReference type="Pfam" id="PF00089">
    <property type="entry name" value="Trypsin"/>
    <property type="match status" value="3"/>
</dbReference>
<dbReference type="Proteomes" id="UP000694390">
    <property type="component" value="Unassembled WGS sequence"/>
</dbReference>
<protein>
    <recommendedName>
        <fullName evidence="4">Peptidase S1 domain-containing protein</fullName>
    </recommendedName>
</protein>
<dbReference type="SMART" id="SM00020">
    <property type="entry name" value="Tryp_SPc"/>
    <property type="match status" value="1"/>
</dbReference>
<dbReference type="PANTHER" id="PTHR24264">
    <property type="entry name" value="TRYPSIN-RELATED"/>
    <property type="match status" value="1"/>
</dbReference>
<organism evidence="5 6">
    <name type="scientific">Gopherus evgoodei</name>
    <name type="common">Goodes thornscrub tortoise</name>
    <dbReference type="NCBI Taxonomy" id="1825980"/>
    <lineage>
        <taxon>Eukaryota</taxon>
        <taxon>Metazoa</taxon>
        <taxon>Chordata</taxon>
        <taxon>Craniata</taxon>
        <taxon>Vertebrata</taxon>
        <taxon>Euteleostomi</taxon>
        <taxon>Archelosauria</taxon>
        <taxon>Testudinata</taxon>
        <taxon>Testudines</taxon>
        <taxon>Cryptodira</taxon>
        <taxon>Durocryptodira</taxon>
        <taxon>Testudinoidea</taxon>
        <taxon>Testudinidae</taxon>
        <taxon>Gopherus</taxon>
    </lineage>
</organism>
<evidence type="ECO:0000313" key="6">
    <source>
        <dbReference type="Proteomes" id="UP000694390"/>
    </source>
</evidence>
<dbReference type="Gene3D" id="2.40.10.10">
    <property type="entry name" value="Trypsin-like serine proteases"/>
    <property type="match status" value="2"/>
</dbReference>
<accession>A0A8C4YQ80</accession>
<dbReference type="PANTHER" id="PTHR24264:SF77">
    <property type="entry name" value="PEPTIDASE S1 DOMAIN-CONTAINING PROTEIN"/>
    <property type="match status" value="1"/>
</dbReference>
<dbReference type="InterPro" id="IPR001254">
    <property type="entry name" value="Trypsin_dom"/>
</dbReference>
<dbReference type="GO" id="GO:0006508">
    <property type="term" value="P:proteolysis"/>
    <property type="evidence" value="ECO:0007669"/>
    <property type="project" value="UniProtKB-KW"/>
</dbReference>
<dbReference type="GO" id="GO:0004252">
    <property type="term" value="F:serine-type endopeptidase activity"/>
    <property type="evidence" value="ECO:0007669"/>
    <property type="project" value="InterPro"/>
</dbReference>
<keyword evidence="6" id="KW-1185">Reference proteome</keyword>
<keyword evidence="3" id="KW-0720">Serine protease</keyword>
<name>A0A8C4YQ80_9SAUR</name>
<dbReference type="CDD" id="cd00190">
    <property type="entry name" value="Tryp_SPc"/>
    <property type="match status" value="1"/>
</dbReference>
<evidence type="ECO:0000259" key="4">
    <source>
        <dbReference type="PROSITE" id="PS50240"/>
    </source>
</evidence>